<reference evidence="3" key="1">
    <citation type="journal article" date="2008" name="J. Bacteriol.">
        <title>Genome sequence of the fish pathogen Renibacterium salmoninarum suggests reductive evolution away from an environmental Arthrobacter ancestor.</title>
        <authorList>
            <person name="Wiens G.D."/>
            <person name="Rockey D.D."/>
            <person name="Wu Z."/>
            <person name="Chang J."/>
            <person name="Levy R."/>
            <person name="Crane S."/>
            <person name="Chen D.S."/>
            <person name="Capri G.R."/>
            <person name="Burnett J.R."/>
            <person name="Sudheesh P.S."/>
            <person name="Schipma M.J."/>
            <person name="Burd H."/>
            <person name="Bhattacharyya A."/>
            <person name="Rhodes L.D."/>
            <person name="Kaul R."/>
            <person name="Strom M.S."/>
        </authorList>
    </citation>
    <scope>NUCLEOTIDE SEQUENCE [LARGE SCALE GENOMIC DNA]</scope>
    <source>
        <strain evidence="3">ATCC 33209 / DSM 20767 / JCM 11484 / NBRC 15589 / NCIMB 2235</strain>
    </source>
</reference>
<organism evidence="2 3">
    <name type="scientific">Renibacterium salmoninarum (strain ATCC 33209 / DSM 20767 / JCM 11484 / NBRC 15589 / NCIMB 2235)</name>
    <dbReference type="NCBI Taxonomy" id="288705"/>
    <lineage>
        <taxon>Bacteria</taxon>
        <taxon>Bacillati</taxon>
        <taxon>Actinomycetota</taxon>
        <taxon>Actinomycetes</taxon>
        <taxon>Micrococcales</taxon>
        <taxon>Micrococcaceae</taxon>
        <taxon>Renibacterium</taxon>
    </lineage>
</organism>
<dbReference type="Gene3D" id="3.30.930.10">
    <property type="entry name" value="Bira Bifunctional Protein, Domain 2"/>
    <property type="match status" value="1"/>
</dbReference>
<dbReference type="EC" id="6.3.2.-" evidence="2"/>
<protein>
    <submittedName>
        <fullName evidence="2">Lipoate-protein ligase A</fullName>
        <ecNumber evidence="2">6.3.2.-</ecNumber>
    </submittedName>
</protein>
<dbReference type="HOGENOM" id="CLU_085363_1_0_11"/>
<dbReference type="Pfam" id="PF21948">
    <property type="entry name" value="LplA-B_cat"/>
    <property type="match status" value="1"/>
</dbReference>
<dbReference type="RefSeq" id="WP_012246826.1">
    <property type="nucleotide sequence ID" value="NC_010168.1"/>
</dbReference>
<dbReference type="InterPro" id="IPR045864">
    <property type="entry name" value="aa-tRNA-synth_II/BPL/LPL"/>
</dbReference>
<dbReference type="AlphaFoldDB" id="A9WVH7"/>
<evidence type="ECO:0000313" key="2">
    <source>
        <dbReference type="EMBL" id="ABY25198.1"/>
    </source>
</evidence>
<dbReference type="PROSITE" id="PS51733">
    <property type="entry name" value="BPL_LPL_CATALYTIC"/>
    <property type="match status" value="1"/>
</dbReference>
<keyword evidence="2" id="KW-0436">Ligase</keyword>
<dbReference type="GO" id="GO:0016874">
    <property type="term" value="F:ligase activity"/>
    <property type="evidence" value="ECO:0007669"/>
    <property type="project" value="UniProtKB-KW"/>
</dbReference>
<dbReference type="EMBL" id="CP000910">
    <property type="protein sequence ID" value="ABY25198.1"/>
    <property type="molecule type" value="Genomic_DNA"/>
</dbReference>
<dbReference type="eggNOG" id="COG0095">
    <property type="taxonomic scope" value="Bacteria"/>
</dbReference>
<dbReference type="SUPFAM" id="SSF55681">
    <property type="entry name" value="Class II aaRS and biotin synthetases"/>
    <property type="match status" value="1"/>
</dbReference>
<accession>A9WVH7</accession>
<proteinExistence type="predicted"/>
<gene>
    <name evidence="2" type="ordered locus">RSal33209_3489</name>
</gene>
<sequence>MGSAGSIDLIDQTESAGAEADLQTGLDLLAEVKAGQRGRTLRLYRPEPTMAFGQRDANLPGFAASAAAARRHGFEPLVRKAGGRVAPYHQGCLVVDHLEPETDAVLKAKSRFSYFGQLFAEVLQNVGVDAGIGEIPGEYCPGEFSVHGNGSGLSLKLVGTAQRVVAGAWLFSSVIIVENGDPLRDVLIDCYRELGLDWDPTTAGAANDLQPGLVVEDVKAALLAAYGL</sequence>
<evidence type="ECO:0000259" key="1">
    <source>
        <dbReference type="PROSITE" id="PS51733"/>
    </source>
</evidence>
<keyword evidence="3" id="KW-1185">Reference proteome</keyword>
<dbReference type="Proteomes" id="UP000002007">
    <property type="component" value="Chromosome"/>
</dbReference>
<feature type="domain" description="BPL/LPL catalytic" evidence="1">
    <location>
        <begin position="35"/>
        <end position="228"/>
    </location>
</feature>
<dbReference type="KEGG" id="rsa:RSal33209_3489"/>
<dbReference type="STRING" id="288705.RSal33209_3489"/>
<evidence type="ECO:0000313" key="3">
    <source>
        <dbReference type="Proteomes" id="UP000002007"/>
    </source>
</evidence>
<name>A9WVH7_RENSM</name>
<dbReference type="InterPro" id="IPR004143">
    <property type="entry name" value="BPL_LPL_catalytic"/>
</dbReference>